<dbReference type="Pfam" id="PF08530">
    <property type="entry name" value="PepX_C"/>
    <property type="match status" value="1"/>
</dbReference>
<evidence type="ECO:0000313" key="3">
    <source>
        <dbReference type="Proteomes" id="UP000320231"/>
    </source>
</evidence>
<feature type="domain" description="Xaa-Pro dipeptidyl-peptidase C-terminal" evidence="1">
    <location>
        <begin position="1"/>
        <end position="128"/>
    </location>
</feature>
<dbReference type="InterPro" id="IPR008979">
    <property type="entry name" value="Galactose-bd-like_sf"/>
</dbReference>
<evidence type="ECO:0000259" key="1">
    <source>
        <dbReference type="SMART" id="SM00939"/>
    </source>
</evidence>
<dbReference type="EMBL" id="AP019514">
    <property type="protein sequence ID" value="BBI63749.1"/>
    <property type="molecule type" value="Genomic_DNA"/>
</dbReference>
<sequence length="253" mass="28888">MELDIEADQPVAMVAVRLSDIADDDKATRISYGLLNLTHRDSDEFPQPLESGKRYRVRVLLKHIAQKFPTGHAMRLSLSTSYWPLAWPSPVPVKLTVHPAGCQLILPSREPRPQEEAALTPFGEPEGAPPLAVTLLQPSQESWRVIRDLAQDQTTLEVINDEGTFRLDAIDLELSSRVTERYTYAYGNYNSLSGWTEWERSFRRGDWEVRSMTRTLMTSNATSFRLRATMDAYEGDSRIYSKSWDEEIPRDLV</sequence>
<proteinExistence type="predicted"/>
<name>A0A455UHQ7_9GAMM</name>
<dbReference type="SUPFAM" id="SSF49785">
    <property type="entry name" value="Galactose-binding domain-like"/>
    <property type="match status" value="1"/>
</dbReference>
<evidence type="ECO:0000313" key="2">
    <source>
        <dbReference type="EMBL" id="BBI63749.1"/>
    </source>
</evidence>
<organism evidence="2 3">
    <name type="scientific">Vreelandella sulfidaeris</name>
    <dbReference type="NCBI Taxonomy" id="115553"/>
    <lineage>
        <taxon>Bacteria</taxon>
        <taxon>Pseudomonadati</taxon>
        <taxon>Pseudomonadota</taxon>
        <taxon>Gammaproteobacteria</taxon>
        <taxon>Oceanospirillales</taxon>
        <taxon>Halomonadaceae</taxon>
        <taxon>Vreelandella</taxon>
    </lineage>
</organism>
<dbReference type="SMART" id="SM00939">
    <property type="entry name" value="PepX_C"/>
    <property type="match status" value="1"/>
</dbReference>
<gene>
    <name evidence="2" type="ORF">HSBAA_50550</name>
</gene>
<dbReference type="KEGG" id="hsr:HSBAA_50550"/>
<dbReference type="GO" id="GO:0008239">
    <property type="term" value="F:dipeptidyl-peptidase activity"/>
    <property type="evidence" value="ECO:0007669"/>
    <property type="project" value="InterPro"/>
</dbReference>
<dbReference type="Gene3D" id="2.60.120.260">
    <property type="entry name" value="Galactose-binding domain-like"/>
    <property type="match status" value="1"/>
</dbReference>
<protein>
    <recommendedName>
        <fullName evidence="1">Xaa-Pro dipeptidyl-peptidase C-terminal domain-containing protein</fullName>
    </recommendedName>
</protein>
<dbReference type="AlphaFoldDB" id="A0A455UHQ7"/>
<dbReference type="Proteomes" id="UP000320231">
    <property type="component" value="Chromosome"/>
</dbReference>
<accession>A0A455UHQ7</accession>
<reference evidence="2 3" key="1">
    <citation type="journal article" date="2019" name="Microbiol. Resour. Announc.">
        <title>Complete Genome Sequence of Halomonas sulfidaeris Strain Esulfide1 Isolated from a Metal Sulfide Rock at a Depth of 2,200 Meters, Obtained Using Nanopore Sequencing.</title>
        <authorList>
            <person name="Saito M."/>
            <person name="Nishigata A."/>
            <person name="Galipon J."/>
            <person name="Arakawa K."/>
        </authorList>
    </citation>
    <scope>NUCLEOTIDE SEQUENCE [LARGE SCALE GENOMIC DNA]</scope>
    <source>
        <strain evidence="2 3">ATCC BAA-803</strain>
    </source>
</reference>
<dbReference type="InterPro" id="IPR013736">
    <property type="entry name" value="Xaa-Pro_dipept_C"/>
</dbReference>